<dbReference type="InterPro" id="IPR051980">
    <property type="entry name" value="WD_repeat_MORG1"/>
</dbReference>
<reference evidence="10" key="1">
    <citation type="submission" date="2025-08" db="UniProtKB">
        <authorList>
            <consortium name="Ensembl"/>
        </authorList>
    </citation>
    <scope>IDENTIFICATION</scope>
</reference>
<dbReference type="InterPro" id="IPR036322">
    <property type="entry name" value="WD40_repeat_dom_sf"/>
</dbReference>
<evidence type="ECO:0000256" key="3">
    <source>
        <dbReference type="ARBA" id="ARBA00022574"/>
    </source>
</evidence>
<organism evidence="10 11">
    <name type="scientific">Amazona collaria</name>
    <name type="common">yellow-billed parrot</name>
    <dbReference type="NCBI Taxonomy" id="241587"/>
    <lineage>
        <taxon>Eukaryota</taxon>
        <taxon>Metazoa</taxon>
        <taxon>Chordata</taxon>
        <taxon>Craniata</taxon>
        <taxon>Vertebrata</taxon>
        <taxon>Euteleostomi</taxon>
        <taxon>Archelosauria</taxon>
        <taxon>Archosauria</taxon>
        <taxon>Dinosauria</taxon>
        <taxon>Saurischia</taxon>
        <taxon>Theropoda</taxon>
        <taxon>Coelurosauria</taxon>
        <taxon>Aves</taxon>
        <taxon>Neognathae</taxon>
        <taxon>Neoaves</taxon>
        <taxon>Telluraves</taxon>
        <taxon>Australaves</taxon>
        <taxon>Psittaciformes</taxon>
        <taxon>Psittacidae</taxon>
        <taxon>Amazona</taxon>
    </lineage>
</organism>
<keyword evidence="11" id="KW-1185">Reference proteome</keyword>
<dbReference type="InterPro" id="IPR001680">
    <property type="entry name" value="WD40_rpt"/>
</dbReference>
<dbReference type="GO" id="GO:0000398">
    <property type="term" value="P:mRNA splicing, via spliceosome"/>
    <property type="evidence" value="ECO:0007669"/>
    <property type="project" value="TreeGrafter"/>
</dbReference>
<dbReference type="Proteomes" id="UP000694522">
    <property type="component" value="Unplaced"/>
</dbReference>
<keyword evidence="3 8" id="KW-0853">WD repeat</keyword>
<dbReference type="PROSITE" id="PS50082">
    <property type="entry name" value="WD_REPEATS_2"/>
    <property type="match status" value="3"/>
</dbReference>
<protein>
    <recommendedName>
        <fullName evidence="6">WD repeat domain-containing protein 83</fullName>
    </recommendedName>
    <alternativeName>
        <fullName evidence="7">Mitogen-activated protein kinase organizer 1</fullName>
    </alternativeName>
</protein>
<feature type="repeat" description="WD" evidence="8">
    <location>
        <begin position="156"/>
        <end position="197"/>
    </location>
</feature>
<evidence type="ECO:0000256" key="5">
    <source>
        <dbReference type="ARBA" id="ARBA00038145"/>
    </source>
</evidence>
<dbReference type="PRINTS" id="PR00320">
    <property type="entry name" value="GPROTEINBRPT"/>
</dbReference>
<dbReference type="InterPro" id="IPR020472">
    <property type="entry name" value="WD40_PAC1"/>
</dbReference>
<accession>A0A8B9FSE6</accession>
<dbReference type="PROSITE" id="PS50294">
    <property type="entry name" value="WD_REPEATS_REGION"/>
    <property type="match status" value="1"/>
</dbReference>
<dbReference type="AlphaFoldDB" id="A0A8B9FSE6"/>
<dbReference type="GO" id="GO:0071013">
    <property type="term" value="C:catalytic step 2 spliceosome"/>
    <property type="evidence" value="ECO:0007669"/>
    <property type="project" value="TreeGrafter"/>
</dbReference>
<dbReference type="GO" id="GO:0005737">
    <property type="term" value="C:cytoplasm"/>
    <property type="evidence" value="ECO:0007669"/>
    <property type="project" value="UniProtKB-SubCell"/>
</dbReference>
<keyword evidence="4" id="KW-0677">Repeat</keyword>
<proteinExistence type="inferred from homology"/>
<dbReference type="PANTHER" id="PTHR22842:SF3">
    <property type="entry name" value="WD REPEAT DOMAIN-CONTAINING PROTEIN 83"/>
    <property type="match status" value="1"/>
</dbReference>
<feature type="repeat" description="WD" evidence="8">
    <location>
        <begin position="240"/>
        <end position="272"/>
    </location>
</feature>
<reference evidence="10" key="2">
    <citation type="submission" date="2025-09" db="UniProtKB">
        <authorList>
            <consortium name="Ensembl"/>
        </authorList>
    </citation>
    <scope>IDENTIFICATION</scope>
</reference>
<dbReference type="InterPro" id="IPR019775">
    <property type="entry name" value="WD40_repeat_CS"/>
</dbReference>
<dbReference type="PANTHER" id="PTHR22842">
    <property type="entry name" value="WD40 REPEAT PROTEIN"/>
    <property type="match status" value="1"/>
</dbReference>
<dbReference type="InterPro" id="IPR015943">
    <property type="entry name" value="WD40/YVTN_repeat-like_dom_sf"/>
</dbReference>
<dbReference type="Ensembl" id="ENSACOT00000012029.1">
    <property type="protein sequence ID" value="ENSACOP00000011615.1"/>
    <property type="gene ID" value="ENSACOG00000008083.1"/>
</dbReference>
<comment type="subcellular location">
    <subcellularLocation>
        <location evidence="1">Cytoplasm</location>
    </subcellularLocation>
</comment>
<evidence type="ECO:0000256" key="2">
    <source>
        <dbReference type="ARBA" id="ARBA00022490"/>
    </source>
</evidence>
<sequence length="451" mass="48501">MDGPCVPIAPQGRSGCPRSAPGTVPTRCRCPHLKHEPAHAEHHPQQVHVVGCGVLQRRVGLGGRWLVPGGGAVRGAGPPPVPPPVTPLRSRCRGPTWPPAPAAAGPPSPRHRPLPPPPPEEAAEAAAPVPIPAPPMAFPLPRPARPELPQRRVRALECGQGAVRAVRFNVDGNYCLTCGSDKTLKLWNPHKGTALRSYQGHGYEVLDAAGSFDNGHLCSCSADKTVALWDVATGQVLRKYRGHAGKVNCVQFNEEATIIVSGSIDSTVRCWDCRSRRPDPVQVLDEAKDGVSSVKLSSHEILSGSVDGHVRRYDLRAGQLYCDYVGSPITSVCFSKDGQCTLAASLDSTLRLLDKDTGELLGEYKGHRSTTYRLDCVLSEQDTHVGCASEDGHVYFWDLVEGSLARSLPVGRGVVQSLSFHPTLPCLLAATEGQVQLWREDSFQEQGDTEM</sequence>
<evidence type="ECO:0000256" key="1">
    <source>
        <dbReference type="ARBA" id="ARBA00004496"/>
    </source>
</evidence>
<dbReference type="Gene3D" id="2.130.10.10">
    <property type="entry name" value="YVTN repeat-like/Quinoprotein amine dehydrogenase"/>
    <property type="match status" value="1"/>
</dbReference>
<evidence type="ECO:0000313" key="11">
    <source>
        <dbReference type="Proteomes" id="UP000694522"/>
    </source>
</evidence>
<name>A0A8B9FSE6_9PSIT</name>
<dbReference type="PROSITE" id="PS00678">
    <property type="entry name" value="WD_REPEATS_1"/>
    <property type="match status" value="1"/>
</dbReference>
<evidence type="ECO:0000256" key="9">
    <source>
        <dbReference type="SAM" id="MobiDB-lite"/>
    </source>
</evidence>
<feature type="repeat" description="WD" evidence="8">
    <location>
        <begin position="198"/>
        <end position="239"/>
    </location>
</feature>
<keyword evidence="2" id="KW-0963">Cytoplasm</keyword>
<dbReference type="SUPFAM" id="SSF50978">
    <property type="entry name" value="WD40 repeat-like"/>
    <property type="match status" value="1"/>
</dbReference>
<feature type="compositionally biased region" description="Pro residues" evidence="9">
    <location>
        <begin position="77"/>
        <end position="86"/>
    </location>
</feature>
<evidence type="ECO:0000256" key="7">
    <source>
        <dbReference type="ARBA" id="ARBA00042222"/>
    </source>
</evidence>
<evidence type="ECO:0000313" key="10">
    <source>
        <dbReference type="Ensembl" id="ENSACOP00000011615.1"/>
    </source>
</evidence>
<feature type="region of interest" description="Disordered" evidence="9">
    <location>
        <begin position="70"/>
        <end position="125"/>
    </location>
</feature>
<evidence type="ECO:0000256" key="8">
    <source>
        <dbReference type="PROSITE-ProRule" id="PRU00221"/>
    </source>
</evidence>
<comment type="similarity">
    <text evidence="5">Belongs to the WD repeat MORG1 family.</text>
</comment>
<dbReference type="FunFam" id="2.130.10.10:FF:000273">
    <property type="entry name" value="WD repeat domain-containing protein 83"/>
    <property type="match status" value="1"/>
</dbReference>
<feature type="compositionally biased region" description="Pro residues" evidence="9">
    <location>
        <begin position="96"/>
        <end position="120"/>
    </location>
</feature>
<evidence type="ECO:0000256" key="4">
    <source>
        <dbReference type="ARBA" id="ARBA00022737"/>
    </source>
</evidence>
<dbReference type="SMART" id="SM00320">
    <property type="entry name" value="WD40"/>
    <property type="match status" value="7"/>
</dbReference>
<feature type="region of interest" description="Disordered" evidence="9">
    <location>
        <begin position="1"/>
        <end position="23"/>
    </location>
</feature>
<dbReference type="Pfam" id="PF00400">
    <property type="entry name" value="WD40"/>
    <property type="match status" value="5"/>
</dbReference>
<evidence type="ECO:0000256" key="6">
    <source>
        <dbReference type="ARBA" id="ARBA00040453"/>
    </source>
</evidence>
<dbReference type="CDD" id="cd00200">
    <property type="entry name" value="WD40"/>
    <property type="match status" value="1"/>
</dbReference>